<sequence length="91" mass="10164">MSHLGNPQAQRTIKFITAIACTGAGIQATFFSNYDHVPGFEGKDHVFSGLQRDARDFLDTTVYGIDPEIVKQRASRPKQHTAEEHNHKPSK</sequence>
<feature type="compositionally biased region" description="Basic and acidic residues" evidence="1">
    <location>
        <begin position="80"/>
        <end position="91"/>
    </location>
</feature>
<gene>
    <name evidence="2" type="ORF">PSNMU_V1.4_AUG-EV-PASAV3_0026730</name>
</gene>
<evidence type="ECO:0000313" key="3">
    <source>
        <dbReference type="Proteomes" id="UP000291116"/>
    </source>
</evidence>
<feature type="region of interest" description="Disordered" evidence="1">
    <location>
        <begin position="69"/>
        <end position="91"/>
    </location>
</feature>
<dbReference type="AlphaFoldDB" id="A0A448Z1P2"/>
<name>A0A448Z1P2_9STRA</name>
<evidence type="ECO:0000256" key="1">
    <source>
        <dbReference type="SAM" id="MobiDB-lite"/>
    </source>
</evidence>
<accession>A0A448Z1P2</accession>
<dbReference type="EMBL" id="CAACVS010000072">
    <property type="protein sequence ID" value="VEU35924.1"/>
    <property type="molecule type" value="Genomic_DNA"/>
</dbReference>
<dbReference type="OrthoDB" id="10470611at2759"/>
<evidence type="ECO:0000313" key="2">
    <source>
        <dbReference type="EMBL" id="VEU35924.1"/>
    </source>
</evidence>
<protein>
    <submittedName>
        <fullName evidence="2">Uncharacterized protein</fullName>
    </submittedName>
</protein>
<proteinExistence type="predicted"/>
<organism evidence="2 3">
    <name type="scientific">Pseudo-nitzschia multistriata</name>
    <dbReference type="NCBI Taxonomy" id="183589"/>
    <lineage>
        <taxon>Eukaryota</taxon>
        <taxon>Sar</taxon>
        <taxon>Stramenopiles</taxon>
        <taxon>Ochrophyta</taxon>
        <taxon>Bacillariophyta</taxon>
        <taxon>Bacillariophyceae</taxon>
        <taxon>Bacillariophycidae</taxon>
        <taxon>Bacillariales</taxon>
        <taxon>Bacillariaceae</taxon>
        <taxon>Pseudo-nitzschia</taxon>
    </lineage>
</organism>
<reference evidence="2 3" key="1">
    <citation type="submission" date="2019-01" db="EMBL/GenBank/DDBJ databases">
        <authorList>
            <person name="Ferrante I. M."/>
        </authorList>
    </citation>
    <scope>NUCLEOTIDE SEQUENCE [LARGE SCALE GENOMIC DNA]</scope>
    <source>
        <strain evidence="2 3">B856</strain>
    </source>
</reference>
<keyword evidence="3" id="KW-1185">Reference proteome</keyword>
<dbReference type="Proteomes" id="UP000291116">
    <property type="component" value="Unassembled WGS sequence"/>
</dbReference>